<dbReference type="Gene3D" id="3.40.50.12780">
    <property type="entry name" value="N-terminal domain of ligase-like"/>
    <property type="match status" value="1"/>
</dbReference>
<dbReference type="InterPro" id="IPR000873">
    <property type="entry name" value="AMP-dep_synth/lig_dom"/>
</dbReference>
<dbReference type="EMBL" id="SOAU01000001">
    <property type="protein sequence ID" value="TDT14977.1"/>
    <property type="molecule type" value="Genomic_DNA"/>
</dbReference>
<evidence type="ECO:0000313" key="4">
    <source>
        <dbReference type="Proteomes" id="UP000294558"/>
    </source>
</evidence>
<dbReference type="Pfam" id="PF00501">
    <property type="entry name" value="AMP-binding"/>
    <property type="match status" value="1"/>
</dbReference>
<dbReference type="Pfam" id="PF13193">
    <property type="entry name" value="AMP-binding_C"/>
    <property type="match status" value="1"/>
</dbReference>
<dbReference type="RefSeq" id="WP_133867473.1">
    <property type="nucleotide sequence ID" value="NZ_SOAU01000001.1"/>
</dbReference>
<evidence type="ECO:0000259" key="2">
    <source>
        <dbReference type="Pfam" id="PF13193"/>
    </source>
</evidence>
<protein>
    <submittedName>
        <fullName evidence="3">Acyl-CoA synthetase (AMP-forming)/AMP-acid ligase II</fullName>
    </submittedName>
</protein>
<organism evidence="3 4">
    <name type="scientific">Ilumatobacter fluminis</name>
    <dbReference type="NCBI Taxonomy" id="467091"/>
    <lineage>
        <taxon>Bacteria</taxon>
        <taxon>Bacillati</taxon>
        <taxon>Actinomycetota</taxon>
        <taxon>Acidimicrobiia</taxon>
        <taxon>Acidimicrobiales</taxon>
        <taxon>Ilumatobacteraceae</taxon>
        <taxon>Ilumatobacter</taxon>
    </lineage>
</organism>
<gene>
    <name evidence="3" type="ORF">BDK89_0536</name>
</gene>
<name>A0A4R7HVF9_9ACTN</name>
<dbReference type="AlphaFoldDB" id="A0A4R7HVF9"/>
<keyword evidence="4" id="KW-1185">Reference proteome</keyword>
<keyword evidence="3" id="KW-0436">Ligase</keyword>
<feature type="domain" description="AMP-binding enzyme C-terminal" evidence="2">
    <location>
        <begin position="418"/>
        <end position="497"/>
    </location>
</feature>
<dbReference type="Proteomes" id="UP000294558">
    <property type="component" value="Unassembled WGS sequence"/>
</dbReference>
<dbReference type="GO" id="GO:0016878">
    <property type="term" value="F:acid-thiol ligase activity"/>
    <property type="evidence" value="ECO:0007669"/>
    <property type="project" value="UniProtKB-ARBA"/>
</dbReference>
<dbReference type="InterPro" id="IPR042099">
    <property type="entry name" value="ANL_N_sf"/>
</dbReference>
<dbReference type="InterPro" id="IPR050237">
    <property type="entry name" value="ATP-dep_AMP-bd_enzyme"/>
</dbReference>
<evidence type="ECO:0000313" key="3">
    <source>
        <dbReference type="EMBL" id="TDT14977.1"/>
    </source>
</evidence>
<dbReference type="PROSITE" id="PS00455">
    <property type="entry name" value="AMP_BINDING"/>
    <property type="match status" value="1"/>
</dbReference>
<dbReference type="SUPFAM" id="SSF56801">
    <property type="entry name" value="Acetyl-CoA synthetase-like"/>
    <property type="match status" value="1"/>
</dbReference>
<dbReference type="PANTHER" id="PTHR43767">
    <property type="entry name" value="LONG-CHAIN-FATTY-ACID--COA LIGASE"/>
    <property type="match status" value="1"/>
</dbReference>
<accession>A0A4R7HVF9</accession>
<proteinExistence type="predicted"/>
<comment type="caution">
    <text evidence="3">The sequence shown here is derived from an EMBL/GenBank/DDBJ whole genome shotgun (WGS) entry which is preliminary data.</text>
</comment>
<feature type="domain" description="AMP-dependent synthetase/ligase" evidence="1">
    <location>
        <begin position="9"/>
        <end position="367"/>
    </location>
</feature>
<dbReference type="Gene3D" id="3.30.300.30">
    <property type="match status" value="1"/>
</dbReference>
<dbReference type="OrthoDB" id="9803968at2"/>
<dbReference type="InterPro" id="IPR025110">
    <property type="entry name" value="AMP-bd_C"/>
</dbReference>
<dbReference type="PANTHER" id="PTHR43767:SF1">
    <property type="entry name" value="NONRIBOSOMAL PEPTIDE SYNTHASE PES1 (EUROFUNG)-RELATED"/>
    <property type="match status" value="1"/>
</dbReference>
<reference evidence="3 4" key="1">
    <citation type="submission" date="2019-03" db="EMBL/GenBank/DDBJ databases">
        <title>Sequencing the genomes of 1000 actinobacteria strains.</title>
        <authorList>
            <person name="Klenk H.-P."/>
        </authorList>
    </citation>
    <scope>NUCLEOTIDE SEQUENCE [LARGE SCALE GENOMIC DNA]</scope>
    <source>
        <strain evidence="3 4">DSM 18936</strain>
    </source>
</reference>
<dbReference type="InterPro" id="IPR020845">
    <property type="entry name" value="AMP-binding_CS"/>
</dbReference>
<evidence type="ECO:0000259" key="1">
    <source>
        <dbReference type="Pfam" id="PF00501"/>
    </source>
</evidence>
<sequence length="518" mass="56962">MDVTGLMRQSAQFNQHRTAVVHGERRLTFAEAWDRGVRMANGLLALGLQPGDRVGVLEDNSVEAQDFFAGAAIAGLVRVPLYARNSIESHDHMLSHTGCRAVVVSANHAVDLDGVRERVPSLEHVMVRGDGYESWLAEQSAVDPHVEIDPDDWYIIRHTGGTTGKSKGVAYSHRSWIAAGRDWFYNFPPMQVGDACLHVGPISHGSGYLYTPTWLSGGCNVLLDHFDPADTIEVMERERIGYMFAVPAMLNALAREPSASGRDWSSLRVIQIGGAPITDETALLGREVFGDVLYQGYGQTEALPVCMMGPEEWFSEVDGSNPLRSAGRALPFAYLQIRDPEHPETVLPLGEEGEIAIKCDGKMLGFWGDDEATAARMTSDGFVLTGDVGMLDENAYLYVLDRKDDMIISGGYNIWPAELENVIQDHPAVVEVAVVSAPDDRWGETPIALCVLADGHEASDDLAAEVIRLCTDRLGSYKKPSRVEFRHDDLPKSPVGKLQRKVLREPYWAGHDRRVAGN</sequence>
<dbReference type="InterPro" id="IPR045851">
    <property type="entry name" value="AMP-bd_C_sf"/>
</dbReference>